<dbReference type="AlphaFoldDB" id="A0A1F6PFZ5"/>
<keyword evidence="1" id="KW-0472">Membrane</keyword>
<dbReference type="PANTHER" id="PTHR43405:SF1">
    <property type="entry name" value="GLYCOSYL HYDROLASE DIGH"/>
    <property type="match status" value="1"/>
</dbReference>
<gene>
    <name evidence="3" type="ORF">A2538_04040</name>
</gene>
<reference evidence="3 4" key="1">
    <citation type="journal article" date="2016" name="Nat. Commun.">
        <title>Thousands of microbial genomes shed light on interconnected biogeochemical processes in an aquifer system.</title>
        <authorList>
            <person name="Anantharaman K."/>
            <person name="Brown C.T."/>
            <person name="Hug L.A."/>
            <person name="Sharon I."/>
            <person name="Castelle C.J."/>
            <person name="Probst A.J."/>
            <person name="Thomas B.C."/>
            <person name="Singh A."/>
            <person name="Wilkins M.J."/>
            <person name="Karaoz U."/>
            <person name="Brodie E.L."/>
            <person name="Williams K.H."/>
            <person name="Hubbard S.S."/>
            <person name="Banfield J.F."/>
        </authorList>
    </citation>
    <scope>NUCLEOTIDE SEQUENCE [LARGE SCALE GENOMIC DNA]</scope>
</reference>
<comment type="caution">
    <text evidence="3">The sequence shown here is derived from an EMBL/GenBank/DDBJ whole genome shotgun (WGS) entry which is preliminary data.</text>
</comment>
<dbReference type="EMBL" id="MFRE01000004">
    <property type="protein sequence ID" value="OGH95081.1"/>
    <property type="molecule type" value="Genomic_DNA"/>
</dbReference>
<dbReference type="Gene3D" id="3.20.20.80">
    <property type="entry name" value="Glycosidases"/>
    <property type="match status" value="1"/>
</dbReference>
<organism evidence="3 4">
    <name type="scientific">Candidatus Magasanikbacteria bacterium RIFOXYD2_FULL_41_14</name>
    <dbReference type="NCBI Taxonomy" id="1798709"/>
    <lineage>
        <taxon>Bacteria</taxon>
        <taxon>Candidatus Magasanikiibacteriota</taxon>
    </lineage>
</organism>
<keyword evidence="1" id="KW-1133">Transmembrane helix</keyword>
<dbReference type="Pfam" id="PF13200">
    <property type="entry name" value="DUF4015"/>
    <property type="match status" value="1"/>
</dbReference>
<dbReference type="Proteomes" id="UP000178254">
    <property type="component" value="Unassembled WGS sequence"/>
</dbReference>
<dbReference type="InterPro" id="IPR025275">
    <property type="entry name" value="DUF4015"/>
</dbReference>
<keyword evidence="1" id="KW-0812">Transmembrane</keyword>
<dbReference type="STRING" id="1798709.A2538_04040"/>
<proteinExistence type="predicted"/>
<protein>
    <recommendedName>
        <fullName evidence="2">DUF4015 domain-containing protein</fullName>
    </recommendedName>
</protein>
<evidence type="ECO:0000256" key="1">
    <source>
        <dbReference type="SAM" id="Phobius"/>
    </source>
</evidence>
<evidence type="ECO:0000313" key="4">
    <source>
        <dbReference type="Proteomes" id="UP000178254"/>
    </source>
</evidence>
<accession>A0A1F6PFZ5</accession>
<feature type="transmembrane region" description="Helical" evidence="1">
    <location>
        <begin position="20"/>
        <end position="37"/>
    </location>
</feature>
<dbReference type="PANTHER" id="PTHR43405">
    <property type="entry name" value="GLYCOSYL HYDROLASE DIGH"/>
    <property type="match status" value="1"/>
</dbReference>
<dbReference type="InterPro" id="IPR052177">
    <property type="entry name" value="Divisome_Glycosyl_Hydrolase"/>
</dbReference>
<evidence type="ECO:0000313" key="3">
    <source>
        <dbReference type="EMBL" id="OGH95081.1"/>
    </source>
</evidence>
<sequence length="395" mass="44265">MENDNSKLKMTGPTGAINNLIFVIFAIICAGTLFIYWRDTISIMNNCAVSVFDKITHPVGVKSPTRVVKGLYLTAYSAGNPAKIDAIIKLIDKTELNAVVIDIKDYSGLIFYSSQVSLVKQIKASENRLRDISATIKKLHEHNIYVIARQTVFQDPFLAAARPAWAIKSKSGGSVSATATPDKLWYDNKGLSWVDATRKEVWNYNLAIAKEVAELGFDEINFDYVRFPSDGPIKQIAYSDERPLYEIMSEFYKFLSDGLKDAPVWTSFDMFGFTMEKSGNDDMNIGQRILDARDNVDYICPMMYPSHYPVGHLGFNNPAEHPAGVIANGMALGEHFFTTSTRAQVRPWLQAFDLGAVYDAEKIRAQIDMVEKYPNAGWLLWNAGNRYSDAGLKEN</sequence>
<name>A0A1F6PFZ5_9BACT</name>
<evidence type="ECO:0000259" key="2">
    <source>
        <dbReference type="Pfam" id="PF13200"/>
    </source>
</evidence>
<feature type="domain" description="DUF4015" evidence="2">
    <location>
        <begin position="70"/>
        <end position="387"/>
    </location>
</feature>
<dbReference type="InterPro" id="IPR017853">
    <property type="entry name" value="GH"/>
</dbReference>
<dbReference type="SUPFAM" id="SSF51445">
    <property type="entry name" value="(Trans)glycosidases"/>
    <property type="match status" value="1"/>
</dbReference>